<dbReference type="EMBL" id="JADQTO010000006">
    <property type="protein sequence ID" value="MBG0562864.1"/>
    <property type="molecule type" value="Genomic_DNA"/>
</dbReference>
<feature type="compositionally biased region" description="Acidic residues" evidence="1">
    <location>
        <begin position="67"/>
        <end position="88"/>
    </location>
</feature>
<sequence>MTETAFDAPARRLRYFHGRLLNAPDLREDQEQQQARIRRQLRCLLGYGVAHGLHVRGEPEYNTSSEDVAEETPEEVPEESSEEEAEDAGELHGPPRAKVWITPGLGIDALGNQIVVPGACEVDLWQRLPAEERTSGNPPKRVWVGVSFHEEDESPTRSVFVSDCGDTSDCEYGWTRETYRVRVTSKPPDLDRRCDTCGPLGDHLPAGERYPVLWLARIDVDWRRPVHPGRIHMNIRRLFGLRVPTVITGINWTHGATYSVEETRQLLGTTDRNGGLRVRFSDDIHVEGLKRGVIDIQVIEGGAGKNASSWFMGGQFEDLPADRFTRELRYRQTTRETLQEDDRVLITIRTAFLLDRCCRPVDGTHVGGRVPLLDDRPGAGGEKPERSRWCRRPPSGVGRWTSGSGAGGDVFESWFFVAGSAG</sequence>
<gene>
    <name evidence="2" type="ORF">I4J89_15510</name>
</gene>
<dbReference type="AlphaFoldDB" id="A0A931C617"/>
<evidence type="ECO:0000256" key="1">
    <source>
        <dbReference type="SAM" id="MobiDB-lite"/>
    </source>
</evidence>
<dbReference type="Proteomes" id="UP000598146">
    <property type="component" value="Unassembled WGS sequence"/>
</dbReference>
<evidence type="ECO:0000313" key="3">
    <source>
        <dbReference type="Proteomes" id="UP000598146"/>
    </source>
</evidence>
<name>A0A931C617_9ACTN</name>
<proteinExistence type="predicted"/>
<keyword evidence="3" id="KW-1185">Reference proteome</keyword>
<protein>
    <submittedName>
        <fullName evidence="2">Uncharacterized protein</fullName>
    </submittedName>
</protein>
<evidence type="ECO:0000313" key="2">
    <source>
        <dbReference type="EMBL" id="MBG0562864.1"/>
    </source>
</evidence>
<accession>A0A931C617</accession>
<feature type="compositionally biased region" description="Basic and acidic residues" evidence="1">
    <location>
        <begin position="372"/>
        <end position="388"/>
    </location>
</feature>
<feature type="region of interest" description="Disordered" evidence="1">
    <location>
        <begin position="56"/>
        <end position="97"/>
    </location>
</feature>
<feature type="region of interest" description="Disordered" evidence="1">
    <location>
        <begin position="369"/>
        <end position="404"/>
    </location>
</feature>
<dbReference type="RefSeq" id="WP_196414654.1">
    <property type="nucleotide sequence ID" value="NZ_JADQTO010000006.1"/>
</dbReference>
<organism evidence="2 3">
    <name type="scientific">Actinoplanes aureus</name>
    <dbReference type="NCBI Taxonomy" id="2792083"/>
    <lineage>
        <taxon>Bacteria</taxon>
        <taxon>Bacillati</taxon>
        <taxon>Actinomycetota</taxon>
        <taxon>Actinomycetes</taxon>
        <taxon>Micromonosporales</taxon>
        <taxon>Micromonosporaceae</taxon>
        <taxon>Actinoplanes</taxon>
    </lineage>
</organism>
<reference evidence="2" key="1">
    <citation type="submission" date="2020-11" db="EMBL/GenBank/DDBJ databases">
        <title>Isolation and identification of active actinomycetes.</title>
        <authorList>
            <person name="Sun X."/>
        </authorList>
    </citation>
    <scope>NUCLEOTIDE SEQUENCE</scope>
    <source>
        <strain evidence="2">NEAU-A11</strain>
    </source>
</reference>
<comment type="caution">
    <text evidence="2">The sequence shown here is derived from an EMBL/GenBank/DDBJ whole genome shotgun (WGS) entry which is preliminary data.</text>
</comment>